<dbReference type="SUPFAM" id="SSF48403">
    <property type="entry name" value="Ankyrin repeat"/>
    <property type="match status" value="1"/>
</dbReference>
<dbReference type="InterPro" id="IPR013083">
    <property type="entry name" value="Znf_RING/FYVE/PHD"/>
</dbReference>
<feature type="region of interest" description="Disordered" evidence="1">
    <location>
        <begin position="310"/>
        <end position="374"/>
    </location>
</feature>
<dbReference type="EMBL" id="BRYB01001597">
    <property type="protein sequence ID" value="GMI29317.1"/>
    <property type="molecule type" value="Genomic_DNA"/>
</dbReference>
<feature type="domain" description="U-box" evidence="2">
    <location>
        <begin position="1"/>
        <end position="75"/>
    </location>
</feature>
<feature type="region of interest" description="Disordered" evidence="1">
    <location>
        <begin position="122"/>
        <end position="173"/>
    </location>
</feature>
<dbReference type="Proteomes" id="UP001165060">
    <property type="component" value="Unassembled WGS sequence"/>
</dbReference>
<feature type="region of interest" description="Disordered" evidence="1">
    <location>
        <begin position="184"/>
        <end position="203"/>
    </location>
</feature>
<evidence type="ECO:0000259" key="2">
    <source>
        <dbReference type="PROSITE" id="PS51698"/>
    </source>
</evidence>
<dbReference type="PANTHER" id="PTHR46573:SF1">
    <property type="entry name" value="WD REPEAT, SAM AND U-BOX DOMAIN-CONTAINING PROTEIN 1"/>
    <property type="match status" value="1"/>
</dbReference>
<dbReference type="PANTHER" id="PTHR46573">
    <property type="entry name" value="WD REPEAT, SAM AND U-BOX DOMAIN-CONTAINING PROTEIN 1"/>
    <property type="match status" value="1"/>
</dbReference>
<name>A0ABQ6MP15_9STRA</name>
<dbReference type="InterPro" id="IPR052085">
    <property type="entry name" value="WD-SAM-U-box"/>
</dbReference>
<sequence length="491" mass="53204">MYDAFCCPITLNLMEYPVFCTGDNHTYERREIERWLSGNNTSPNTGLDMPADTMLFPNVSLRNAIAEHVEAEAQKASSSGKRGVVAPVSPEPSAAAVAAAAAEKEAARLATAAATEKEAEDARLATAAAAEKEAAAAEKEAARPATAAAAEKEAEGATSPATAAAEKEVEEGVVQRLQQAAEPYHSDKPYPHAPGHYRKGTTPMDEDLKARFETLTRSTLMRRYSSADCEYTDTSTRGKIFHALPADYTSFTFGDLLNLAKKYGGTTNDLRIMMTHKNHQTVLPVGTPRVLDGRNRHNDLSKLYNEAMGATATPATPAKKATEPKNPSVLKKLSSSRKAPKRSSASSTTSTKDAPKNPAKKAKRAKQTTPAELIEEEVIHDDAAFKIVAKDRLDEQDLVALRNVCKKNRRCANYTGGHKRSCVWVCVQTSRLKPRVTPEHCMAIEILAEHGANVNLEADNGNTPLASALLRKDKQGVTKAIELLRKLNANE</sequence>
<comment type="caution">
    <text evidence="3">The sequence shown here is derived from an EMBL/GenBank/DDBJ whole genome shotgun (WGS) entry which is preliminary data.</text>
</comment>
<gene>
    <name evidence="3" type="ORF">TeGR_g10909</name>
</gene>
<dbReference type="InterPro" id="IPR003613">
    <property type="entry name" value="Ubox_domain"/>
</dbReference>
<evidence type="ECO:0000313" key="3">
    <source>
        <dbReference type="EMBL" id="GMI29317.1"/>
    </source>
</evidence>
<dbReference type="CDD" id="cd16655">
    <property type="entry name" value="RING-Ubox_WDSUB1-like"/>
    <property type="match status" value="1"/>
</dbReference>
<feature type="compositionally biased region" description="Basic and acidic residues" evidence="1">
    <location>
        <begin position="130"/>
        <end position="142"/>
    </location>
</feature>
<evidence type="ECO:0000313" key="4">
    <source>
        <dbReference type="Proteomes" id="UP001165060"/>
    </source>
</evidence>
<organism evidence="3 4">
    <name type="scientific">Tetraparma gracilis</name>
    <dbReference type="NCBI Taxonomy" id="2962635"/>
    <lineage>
        <taxon>Eukaryota</taxon>
        <taxon>Sar</taxon>
        <taxon>Stramenopiles</taxon>
        <taxon>Ochrophyta</taxon>
        <taxon>Bolidophyceae</taxon>
        <taxon>Parmales</taxon>
        <taxon>Triparmaceae</taxon>
        <taxon>Tetraparma</taxon>
    </lineage>
</organism>
<reference evidence="3 4" key="1">
    <citation type="journal article" date="2023" name="Commun. Biol.">
        <title>Genome analysis of Parmales, the sister group of diatoms, reveals the evolutionary specialization of diatoms from phago-mixotrophs to photoautotrophs.</title>
        <authorList>
            <person name="Ban H."/>
            <person name="Sato S."/>
            <person name="Yoshikawa S."/>
            <person name="Yamada K."/>
            <person name="Nakamura Y."/>
            <person name="Ichinomiya M."/>
            <person name="Sato N."/>
            <person name="Blanc-Mathieu R."/>
            <person name="Endo H."/>
            <person name="Kuwata A."/>
            <person name="Ogata H."/>
        </authorList>
    </citation>
    <scope>NUCLEOTIDE SEQUENCE [LARGE SCALE GENOMIC DNA]</scope>
</reference>
<dbReference type="SMART" id="SM00504">
    <property type="entry name" value="Ubox"/>
    <property type="match status" value="1"/>
</dbReference>
<feature type="compositionally biased region" description="Low complexity" evidence="1">
    <location>
        <begin position="310"/>
        <end position="319"/>
    </location>
</feature>
<feature type="compositionally biased region" description="Low complexity" evidence="1">
    <location>
        <begin position="342"/>
        <end position="352"/>
    </location>
</feature>
<protein>
    <recommendedName>
        <fullName evidence="2">U-box domain-containing protein</fullName>
    </recommendedName>
</protein>
<dbReference type="Gene3D" id="1.25.40.20">
    <property type="entry name" value="Ankyrin repeat-containing domain"/>
    <property type="match status" value="1"/>
</dbReference>
<dbReference type="SUPFAM" id="SSF57850">
    <property type="entry name" value="RING/U-box"/>
    <property type="match status" value="1"/>
</dbReference>
<dbReference type="Gene3D" id="3.30.40.10">
    <property type="entry name" value="Zinc/RING finger domain, C3HC4 (zinc finger)"/>
    <property type="match status" value="1"/>
</dbReference>
<accession>A0ABQ6MP15</accession>
<dbReference type="InterPro" id="IPR036770">
    <property type="entry name" value="Ankyrin_rpt-contain_sf"/>
</dbReference>
<keyword evidence="4" id="KW-1185">Reference proteome</keyword>
<dbReference type="Pfam" id="PF04564">
    <property type="entry name" value="U-box"/>
    <property type="match status" value="1"/>
</dbReference>
<evidence type="ECO:0000256" key="1">
    <source>
        <dbReference type="SAM" id="MobiDB-lite"/>
    </source>
</evidence>
<proteinExistence type="predicted"/>
<dbReference type="PROSITE" id="PS51698">
    <property type="entry name" value="U_BOX"/>
    <property type="match status" value="1"/>
</dbReference>